<dbReference type="PROSITE" id="PS00018">
    <property type="entry name" value="EF_HAND_1"/>
    <property type="match status" value="2"/>
</dbReference>
<evidence type="ECO:0000256" key="2">
    <source>
        <dbReference type="ARBA" id="ARBA00022837"/>
    </source>
</evidence>
<feature type="region of interest" description="Disordered" evidence="3">
    <location>
        <begin position="154"/>
        <end position="234"/>
    </location>
</feature>
<evidence type="ECO:0000313" key="5">
    <source>
        <dbReference type="EMBL" id="CAD9567543.1"/>
    </source>
</evidence>
<proteinExistence type="predicted"/>
<dbReference type="Pfam" id="PF13202">
    <property type="entry name" value="EF-hand_5"/>
    <property type="match status" value="2"/>
</dbReference>
<dbReference type="SUPFAM" id="SSF47473">
    <property type="entry name" value="EF-hand"/>
    <property type="match status" value="2"/>
</dbReference>
<evidence type="ECO:0000256" key="1">
    <source>
        <dbReference type="ARBA" id="ARBA00022737"/>
    </source>
</evidence>
<feature type="domain" description="EF-hand" evidence="4">
    <location>
        <begin position="619"/>
        <end position="654"/>
    </location>
</feature>
<dbReference type="GO" id="GO:0005509">
    <property type="term" value="F:calcium ion binding"/>
    <property type="evidence" value="ECO:0007669"/>
    <property type="project" value="InterPro"/>
</dbReference>
<dbReference type="InterPro" id="IPR018247">
    <property type="entry name" value="EF_Hand_1_Ca_BS"/>
</dbReference>
<feature type="compositionally biased region" description="Low complexity" evidence="3">
    <location>
        <begin position="475"/>
        <end position="493"/>
    </location>
</feature>
<protein>
    <recommendedName>
        <fullName evidence="4">EF-hand domain-containing protein</fullName>
    </recommendedName>
</protein>
<name>A0A6U6MW91_9DINO</name>
<accession>A0A6U6MW91</accession>
<reference evidence="5" key="1">
    <citation type="submission" date="2021-01" db="EMBL/GenBank/DDBJ databases">
        <authorList>
            <person name="Corre E."/>
            <person name="Pelletier E."/>
            <person name="Niang G."/>
            <person name="Scheremetjew M."/>
            <person name="Finn R."/>
            <person name="Kale V."/>
            <person name="Holt S."/>
            <person name="Cochrane G."/>
            <person name="Meng A."/>
            <person name="Brown T."/>
            <person name="Cohen L."/>
        </authorList>
    </citation>
    <scope>NUCLEOTIDE SEQUENCE</scope>
    <source>
        <strain evidence="5">RCC3387</strain>
    </source>
</reference>
<dbReference type="EMBL" id="HBGW01042385">
    <property type="protein sequence ID" value="CAD9567543.1"/>
    <property type="molecule type" value="Transcribed_RNA"/>
</dbReference>
<feature type="compositionally biased region" description="Polar residues" evidence="3">
    <location>
        <begin position="201"/>
        <end position="215"/>
    </location>
</feature>
<evidence type="ECO:0000259" key="4">
    <source>
        <dbReference type="PROSITE" id="PS50222"/>
    </source>
</evidence>
<dbReference type="InterPro" id="IPR002048">
    <property type="entry name" value="EF_hand_dom"/>
</dbReference>
<feature type="domain" description="EF-hand" evidence="4">
    <location>
        <begin position="346"/>
        <end position="381"/>
    </location>
</feature>
<keyword evidence="1" id="KW-0677">Repeat</keyword>
<dbReference type="AlphaFoldDB" id="A0A6U6MW91"/>
<dbReference type="PROSITE" id="PS50222">
    <property type="entry name" value="EF_HAND_2"/>
    <property type="match status" value="4"/>
</dbReference>
<dbReference type="SMART" id="SM00054">
    <property type="entry name" value="EFh"/>
    <property type="match status" value="5"/>
</dbReference>
<dbReference type="Gene3D" id="1.10.238.10">
    <property type="entry name" value="EF-hand"/>
    <property type="match status" value="4"/>
</dbReference>
<gene>
    <name evidence="5" type="ORF">BRAN1462_LOCUS26789</name>
</gene>
<feature type="compositionally biased region" description="Basic and acidic residues" evidence="3">
    <location>
        <begin position="38"/>
        <end position="54"/>
    </location>
</feature>
<dbReference type="InterPro" id="IPR011992">
    <property type="entry name" value="EF-hand-dom_pair"/>
</dbReference>
<dbReference type="CDD" id="cd00051">
    <property type="entry name" value="EFh"/>
    <property type="match status" value="1"/>
</dbReference>
<keyword evidence="2" id="KW-0106">Calcium</keyword>
<dbReference type="InterPro" id="IPR050145">
    <property type="entry name" value="Centrin_CML-like"/>
</dbReference>
<feature type="domain" description="EF-hand" evidence="4">
    <location>
        <begin position="579"/>
        <end position="614"/>
    </location>
</feature>
<organism evidence="5">
    <name type="scientific">Zooxanthella nutricula</name>
    <dbReference type="NCBI Taxonomy" id="1333877"/>
    <lineage>
        <taxon>Eukaryota</taxon>
        <taxon>Sar</taxon>
        <taxon>Alveolata</taxon>
        <taxon>Dinophyceae</taxon>
        <taxon>Peridiniales</taxon>
        <taxon>Peridiniales incertae sedis</taxon>
        <taxon>Zooxanthella</taxon>
    </lineage>
</organism>
<feature type="domain" description="EF-hand" evidence="4">
    <location>
        <begin position="268"/>
        <end position="303"/>
    </location>
</feature>
<dbReference type="PANTHER" id="PTHR23050">
    <property type="entry name" value="CALCIUM BINDING PROTEIN"/>
    <property type="match status" value="1"/>
</dbReference>
<feature type="region of interest" description="Disordered" evidence="3">
    <location>
        <begin position="473"/>
        <end position="504"/>
    </location>
</feature>
<feature type="region of interest" description="Disordered" evidence="3">
    <location>
        <begin position="36"/>
        <end position="88"/>
    </location>
</feature>
<evidence type="ECO:0000256" key="3">
    <source>
        <dbReference type="SAM" id="MobiDB-lite"/>
    </source>
</evidence>
<sequence>MTSRQKKQEELEFARYRHFTTMRWSDRERRLARRRREKLGERSLELSNDDKGSADEDEDAFNDPSEPHDRGSRIMENGLPAPPRARRQSMLVHPPLFSHPAMTAAVSEGRDGHCRLQVQSKYMDAAVRAAVSVATGNAEKTDDFPRFVLATFDRTGTNGAAPPSGKSEPPTPAGARTDPKTTRRNSNSNADLEAVNESEGKVTQSQAKPQPQSRAGSPKNSPLPPPPKRNRKDRIFGIQALRRSKHKEARTARLLAVRKSEFEKKNFEERDSLRHAFRTADQNDSGSLDPTELELACMAVGIVPKTDDEKAQYHAIVQEISIVCEVDFYCFVFEAVPRLRQMLRALRHSSLRQRFSSVDVDNSGYLSEEECTLVLRRFCMANLDTVAAQRMQAAFKVVLARAVDPQRGEVSFEAFEDLFTGLQEQYQRILKERTQALILEEELDEQDLAHHSVEVLAVHDSFERACHVFSKGKYKTPSPTSPTSPSGPAAGRTPPSPSPRAPSAVCAEGEAKSTLIGERGLRSLLVEYEVLPVGLSAARCVAWSGLQECAEYGEDQELFLDFRQFLCVLRGMRAYKRGEAFGEMRAMFEMVDKDKSGNLSLSEVFGLIEDMGLSPNNKDEQFEMHRLISTLDADGSGEFNLTEFSALITELEDRIRTDKRQRAWETADDLGIPDQAVFILREAFFALDAEHCGFVDIEGMRQLVDRLRMAIPGEQLVQLVEESDQEKRGELGFIGFLRFAHAAQVDITRLDAILCRGWRRVL</sequence>